<name>A0A024HF27_PSEKB</name>
<dbReference type="KEGG" id="pkc:PKB_1720"/>
<dbReference type="AlphaFoldDB" id="A0A024HF27"/>
<dbReference type="EMBL" id="HG322950">
    <property type="protein sequence ID" value="CDF83078.1"/>
    <property type="molecule type" value="Genomic_DNA"/>
</dbReference>
<reference evidence="1 2" key="1">
    <citation type="submission" date="2013-03" db="EMBL/GenBank/DDBJ databases">
        <authorList>
            <person name="Linke B."/>
        </authorList>
    </citation>
    <scope>NUCLEOTIDE SEQUENCE [LARGE SCALE GENOMIC DNA]</scope>
    <source>
        <strain evidence="1 2">B13</strain>
    </source>
</reference>
<sequence length="157" mass="17274">MPIPMSRPAQARRLLGGAALVLFGLALGGFQQQARAEDEATFLKESAAFFDQQSKTSLPLQVDQATRLEKVNLDTGSKVLHYHYGLNNMKADGLDAAALDKFRGEQRARLERGTCQQPALLERIRQHGIRISHDYDGSDGKPLASIEIDPQTLQCKG</sequence>
<dbReference type="Proteomes" id="UP000025241">
    <property type="component" value="Chromosome I"/>
</dbReference>
<proteinExistence type="predicted"/>
<dbReference type="RefSeq" id="WP_043250771.1">
    <property type="nucleotide sequence ID" value="NZ_HG322950.1"/>
</dbReference>
<reference evidence="1 2" key="2">
    <citation type="submission" date="2014-05" db="EMBL/GenBank/DDBJ databases">
        <title>Genome sequence of the 3-chlorobenzoate degrading bacterium Pseudomonas knackmussii B13 shows multiple evidence for horizontal gene transfer.</title>
        <authorList>
            <person name="Miyazaki R."/>
            <person name="Bertelli C."/>
            <person name="Falquet L."/>
            <person name="Robinson-Rechavi M."/>
            <person name="Gharib W."/>
            <person name="Roy S."/>
            <person name="Van der Meer J.R."/>
        </authorList>
    </citation>
    <scope>NUCLEOTIDE SEQUENCE [LARGE SCALE GENOMIC DNA]</scope>
    <source>
        <strain evidence="1 2">B13</strain>
    </source>
</reference>
<gene>
    <name evidence="1" type="ORF">PKB_1720</name>
</gene>
<evidence type="ECO:0000313" key="2">
    <source>
        <dbReference type="Proteomes" id="UP000025241"/>
    </source>
</evidence>
<dbReference type="OrthoDB" id="8479325at2"/>
<protein>
    <submittedName>
        <fullName evidence="1">Hypothetical secreted protein</fullName>
    </submittedName>
</protein>
<dbReference type="HOGENOM" id="CLU_141631_0_0_6"/>
<accession>A0A024HF27</accession>
<keyword evidence="2" id="KW-1185">Reference proteome</keyword>
<organism evidence="1 2">
    <name type="scientific">Pseudomonas knackmussii (strain DSM 6978 / CCUG 54928 / LMG 23759 / B13)</name>
    <dbReference type="NCBI Taxonomy" id="1301098"/>
    <lineage>
        <taxon>Bacteria</taxon>
        <taxon>Pseudomonadati</taxon>
        <taxon>Pseudomonadota</taxon>
        <taxon>Gammaproteobacteria</taxon>
        <taxon>Pseudomonadales</taxon>
        <taxon>Pseudomonadaceae</taxon>
        <taxon>Pseudomonas</taxon>
    </lineage>
</organism>
<dbReference type="PATRIC" id="fig|1301098.3.peg.1713"/>
<evidence type="ECO:0000313" key="1">
    <source>
        <dbReference type="EMBL" id="CDF83078.1"/>
    </source>
</evidence>
<dbReference type="STRING" id="1301098.PKB_1720"/>